<evidence type="ECO:0000313" key="1">
    <source>
        <dbReference type="EMBL" id="CAI2367361.1"/>
    </source>
</evidence>
<dbReference type="AlphaFoldDB" id="A0AAD1XE47"/>
<keyword evidence="2" id="KW-1185">Reference proteome</keyword>
<reference evidence="1" key="1">
    <citation type="submission" date="2023-07" db="EMBL/GenBank/DDBJ databases">
        <authorList>
            <consortium name="AG Swart"/>
            <person name="Singh M."/>
            <person name="Singh A."/>
            <person name="Seah K."/>
            <person name="Emmerich C."/>
        </authorList>
    </citation>
    <scope>NUCLEOTIDE SEQUENCE</scope>
    <source>
        <strain evidence="1">DP1</strain>
    </source>
</reference>
<dbReference type="EMBL" id="CAMPGE010008463">
    <property type="protein sequence ID" value="CAI2367361.1"/>
    <property type="molecule type" value="Genomic_DNA"/>
</dbReference>
<evidence type="ECO:0000313" key="2">
    <source>
        <dbReference type="Proteomes" id="UP001295684"/>
    </source>
</evidence>
<gene>
    <name evidence="1" type="ORF">ECRASSUSDP1_LOCUS8643</name>
</gene>
<sequence>MINDLNISREFSMKDSSSSFWRSPQNTPRKFKHKFIIKSPKDSERDIDKAHYITSMGRDSRTIEIKSRNGSIKSKRIHQEIQKEDKSISMTPSSYPIKVDESIQNTTISNFMDKEEFGLCSIELKKNSLANCLSIGVSYQSPRVIIERSKNVLKGRSNKFRPVESIGNIQKLHEFLQRKKSMEMPKKVRPIFKYKFDIQKVNDQVKKIKENYIRRNQARISPRETSLVEDQDVRNCSYHLRKPNLFSKIVLPPQKANANLGQLRVTPKHSFRYANSQTLHKRNYTRHLFQTQFTRGHNRSLNFSEKDQSIQTSLRDLNESQLYGTVRVTNPKLSQRMHSQFKNAQYSGRSSVATCKLI</sequence>
<comment type="caution">
    <text evidence="1">The sequence shown here is derived from an EMBL/GenBank/DDBJ whole genome shotgun (WGS) entry which is preliminary data.</text>
</comment>
<protein>
    <submittedName>
        <fullName evidence="1">Uncharacterized protein</fullName>
    </submittedName>
</protein>
<dbReference type="Proteomes" id="UP001295684">
    <property type="component" value="Unassembled WGS sequence"/>
</dbReference>
<name>A0AAD1XE47_EUPCR</name>
<organism evidence="1 2">
    <name type="scientific">Euplotes crassus</name>
    <dbReference type="NCBI Taxonomy" id="5936"/>
    <lineage>
        <taxon>Eukaryota</taxon>
        <taxon>Sar</taxon>
        <taxon>Alveolata</taxon>
        <taxon>Ciliophora</taxon>
        <taxon>Intramacronucleata</taxon>
        <taxon>Spirotrichea</taxon>
        <taxon>Hypotrichia</taxon>
        <taxon>Euplotida</taxon>
        <taxon>Euplotidae</taxon>
        <taxon>Moneuplotes</taxon>
    </lineage>
</organism>
<proteinExistence type="predicted"/>
<accession>A0AAD1XE47</accession>